<dbReference type="GO" id="GO:0016787">
    <property type="term" value="F:hydrolase activity"/>
    <property type="evidence" value="ECO:0007669"/>
    <property type="project" value="UniProtKB-KW"/>
</dbReference>
<dbReference type="SMART" id="SM00847">
    <property type="entry name" value="HA2"/>
    <property type="match status" value="1"/>
</dbReference>
<dbReference type="PROSITE" id="PS51192">
    <property type="entry name" value="HELICASE_ATP_BIND_1"/>
    <property type="match status" value="1"/>
</dbReference>
<sequence length="786" mass="83887">MSPFNLERIGTGLPVADVIGKLQAACAQHHAAVVQAPPGTGKTTLVPPLLANEVEGLVLVVAPRRVAVRAAARRFAHLDGSRIGDRVGFRIRGESHPGSRVEFLTPGVLLRRLLHDPELAGVSAVVLDEVHERQLDTDLALGMLIELRELRDDLVVVAMSATLEANTLAQLMDAPIVQAHAPIHELSISYVPSTHPRTAVSRDFLQEVATVSAQAAHKSKHSVLVFVPGKREVHILCDLLAQRTSLAVFALHGQLSSREQDAALGYEGQRIVVATSIAESSITVPGVRTVIDTGLARVPKRDAARGINGLVTLSTSQASAEQRAGRAGREGPGSVIRCYSQQDFSRFALHSTPEINAADLTQAMLTLACWGTTDLRTFPFLSPPPAPAVRDARDTLHALGALSSTGVATEHGRALAALPLAPRLGSALLHCGQKAADTVAAISLDVAGDLSRINPTKELEREARRLAALAPPSNNDVTPGQVIAHAFAQRIARASTKEGEFLLASGTRARLDKITALAGCEWIAVAGLRLNAQGDALISAAAPLQQTEAEAIAGVEERTTATIEAGRIKATRERALGAIVLSSTPCSLSREEAKAALTQHVQEHGLDIFHFEPAAKSLWNRLKFLYEHVGDPWPDVEVMSASVLEPEIAQLAQGVPPAKIAMAPVLKRILPWPEAAHLDELVPATLALPSGNQANIDYQDRPVVAAKLQECFGLTQTPLICGQPVLFHLLSPAGRPLALTDDLASFWAGPYQGVRAEMRGRYPKHPWPEDPLQAQATAKTNRALRS</sequence>
<dbReference type="PIRSF" id="PIRSF005496">
    <property type="entry name" value="ATP_hel_hrpB"/>
    <property type="match status" value="1"/>
</dbReference>
<feature type="domain" description="Helicase C-terminal" evidence="7">
    <location>
        <begin position="203"/>
        <end position="371"/>
    </location>
</feature>
<keyword evidence="3 8" id="KW-0347">Helicase</keyword>
<dbReference type="GO" id="GO:0003724">
    <property type="term" value="F:RNA helicase activity"/>
    <property type="evidence" value="ECO:0007669"/>
    <property type="project" value="UniProtKB-EC"/>
</dbReference>
<dbReference type="PROSITE" id="PS00690">
    <property type="entry name" value="DEAH_ATP_HELICASE"/>
    <property type="match status" value="1"/>
</dbReference>
<dbReference type="Pfam" id="PF00271">
    <property type="entry name" value="Helicase_C"/>
    <property type="match status" value="1"/>
</dbReference>
<evidence type="ECO:0000313" key="8">
    <source>
        <dbReference type="EMBL" id="AZA08210.1"/>
    </source>
</evidence>
<dbReference type="Pfam" id="PF08482">
    <property type="entry name" value="HrpB_C"/>
    <property type="match status" value="1"/>
</dbReference>
<dbReference type="GO" id="GO:0003676">
    <property type="term" value="F:nucleic acid binding"/>
    <property type="evidence" value="ECO:0007669"/>
    <property type="project" value="InterPro"/>
</dbReference>
<evidence type="ECO:0000256" key="2">
    <source>
        <dbReference type="ARBA" id="ARBA00022801"/>
    </source>
</evidence>
<keyword evidence="9" id="KW-1185">Reference proteome</keyword>
<dbReference type="CDD" id="cd18791">
    <property type="entry name" value="SF2_C_RHA"/>
    <property type="match status" value="1"/>
</dbReference>
<dbReference type="InterPro" id="IPR007502">
    <property type="entry name" value="Helicase-assoc_dom"/>
</dbReference>
<dbReference type="Gene3D" id="3.40.50.300">
    <property type="entry name" value="P-loop containing nucleotide triphosphate hydrolases"/>
    <property type="match status" value="2"/>
</dbReference>
<dbReference type="InterPro" id="IPR013689">
    <property type="entry name" value="RNA_helicase_ATP-dep_HrpB_C"/>
</dbReference>
<proteinExistence type="predicted"/>
<reference evidence="8 9" key="1">
    <citation type="submission" date="2018-11" db="EMBL/GenBank/DDBJ databases">
        <authorList>
            <person name="Kleinhagauer T."/>
            <person name="Glaeser S.P."/>
            <person name="Spergser J."/>
            <person name="Ruckert C."/>
            <person name="Kaempfer P."/>
            <person name="Busse H.-J."/>
        </authorList>
    </citation>
    <scope>NUCLEOTIDE SEQUENCE [LARGE SCALE GENOMIC DNA]</scope>
    <source>
        <strain evidence="8 9">812CH</strain>
    </source>
</reference>
<dbReference type="PANTHER" id="PTHR43519:SF1">
    <property type="entry name" value="ATP-DEPENDENT RNA HELICASE HRPB"/>
    <property type="match status" value="1"/>
</dbReference>
<keyword evidence="4" id="KW-0067">ATP-binding</keyword>
<keyword evidence="2 8" id="KW-0378">Hydrolase</keyword>
<dbReference type="SMART" id="SM00487">
    <property type="entry name" value="DEXDc"/>
    <property type="match status" value="1"/>
</dbReference>
<protein>
    <submittedName>
        <fullName evidence="8">ATP-dependent RNA helicase HrpB</fullName>
        <ecNumber evidence="8">3.6.4.13</ecNumber>
    </submittedName>
</protein>
<dbReference type="Proteomes" id="UP000271426">
    <property type="component" value="Chromosome"/>
</dbReference>
<dbReference type="InterPro" id="IPR001650">
    <property type="entry name" value="Helicase_C-like"/>
</dbReference>
<dbReference type="OrthoDB" id="9805617at2"/>
<organism evidence="8 9">
    <name type="scientific">Corynebacterium pseudopelargi</name>
    <dbReference type="NCBI Taxonomy" id="2080757"/>
    <lineage>
        <taxon>Bacteria</taxon>
        <taxon>Bacillati</taxon>
        <taxon>Actinomycetota</taxon>
        <taxon>Actinomycetes</taxon>
        <taxon>Mycobacteriales</taxon>
        <taxon>Corynebacteriaceae</taxon>
        <taxon>Corynebacterium</taxon>
    </lineage>
</organism>
<dbReference type="SMART" id="SM00490">
    <property type="entry name" value="HELICc"/>
    <property type="match status" value="1"/>
</dbReference>
<evidence type="ECO:0000259" key="7">
    <source>
        <dbReference type="PROSITE" id="PS51194"/>
    </source>
</evidence>
<dbReference type="InterPro" id="IPR011545">
    <property type="entry name" value="DEAD/DEAH_box_helicase_dom"/>
</dbReference>
<dbReference type="InterPro" id="IPR027417">
    <property type="entry name" value="P-loop_NTPase"/>
</dbReference>
<evidence type="ECO:0000259" key="6">
    <source>
        <dbReference type="PROSITE" id="PS51192"/>
    </source>
</evidence>
<dbReference type="SUPFAM" id="SSF52540">
    <property type="entry name" value="P-loop containing nucleoside triphosphate hydrolases"/>
    <property type="match status" value="1"/>
</dbReference>
<keyword evidence="1" id="KW-0547">Nucleotide-binding</keyword>
<dbReference type="EMBL" id="CP033898">
    <property type="protein sequence ID" value="AZA08210.1"/>
    <property type="molecule type" value="Genomic_DNA"/>
</dbReference>
<dbReference type="RefSeq" id="WP_123959045.1">
    <property type="nucleotide sequence ID" value="NZ_CP033898.1"/>
</dbReference>
<dbReference type="GO" id="GO:0005524">
    <property type="term" value="F:ATP binding"/>
    <property type="evidence" value="ECO:0007669"/>
    <property type="project" value="UniProtKB-KW"/>
</dbReference>
<evidence type="ECO:0000313" key="9">
    <source>
        <dbReference type="Proteomes" id="UP000271426"/>
    </source>
</evidence>
<dbReference type="PANTHER" id="PTHR43519">
    <property type="entry name" value="ATP-DEPENDENT RNA HELICASE HRPB"/>
    <property type="match status" value="1"/>
</dbReference>
<evidence type="ECO:0000256" key="4">
    <source>
        <dbReference type="ARBA" id="ARBA00022840"/>
    </source>
</evidence>
<evidence type="ECO:0000256" key="5">
    <source>
        <dbReference type="SAM" id="MobiDB-lite"/>
    </source>
</evidence>
<dbReference type="PROSITE" id="PS51194">
    <property type="entry name" value="HELICASE_CTER"/>
    <property type="match status" value="1"/>
</dbReference>
<dbReference type="InterPro" id="IPR014001">
    <property type="entry name" value="Helicase_ATP-bd"/>
</dbReference>
<dbReference type="InterPro" id="IPR010225">
    <property type="entry name" value="HrpB"/>
</dbReference>
<evidence type="ECO:0000256" key="3">
    <source>
        <dbReference type="ARBA" id="ARBA00022806"/>
    </source>
</evidence>
<feature type="region of interest" description="Disordered" evidence="5">
    <location>
        <begin position="765"/>
        <end position="786"/>
    </location>
</feature>
<dbReference type="InterPro" id="IPR002464">
    <property type="entry name" value="DNA/RNA_helicase_DEAH_CS"/>
</dbReference>
<dbReference type="EC" id="3.6.4.13" evidence="8"/>
<dbReference type="AlphaFoldDB" id="A0A3G6IVV8"/>
<dbReference type="Pfam" id="PF00270">
    <property type="entry name" value="DEAD"/>
    <property type="match status" value="1"/>
</dbReference>
<evidence type="ECO:0000256" key="1">
    <source>
        <dbReference type="ARBA" id="ARBA00022741"/>
    </source>
</evidence>
<feature type="domain" description="Helicase ATP-binding" evidence="6">
    <location>
        <begin position="23"/>
        <end position="181"/>
    </location>
</feature>
<name>A0A3G6IVV8_9CORY</name>
<dbReference type="Gene3D" id="1.20.120.1080">
    <property type="match status" value="1"/>
</dbReference>
<accession>A0A3G6IVV8</accession>
<dbReference type="KEGG" id="cpso:CPPEL_00295"/>
<gene>
    <name evidence="8" type="primary">hrpB1</name>
    <name evidence="8" type="ORF">CPPEL_00295</name>
</gene>